<organism evidence="2 3">
    <name type="scientific">Nyssa sinensis</name>
    <dbReference type="NCBI Taxonomy" id="561372"/>
    <lineage>
        <taxon>Eukaryota</taxon>
        <taxon>Viridiplantae</taxon>
        <taxon>Streptophyta</taxon>
        <taxon>Embryophyta</taxon>
        <taxon>Tracheophyta</taxon>
        <taxon>Spermatophyta</taxon>
        <taxon>Magnoliopsida</taxon>
        <taxon>eudicotyledons</taxon>
        <taxon>Gunneridae</taxon>
        <taxon>Pentapetalae</taxon>
        <taxon>asterids</taxon>
        <taxon>Cornales</taxon>
        <taxon>Nyssaceae</taxon>
        <taxon>Nyssa</taxon>
    </lineage>
</organism>
<name>A0A5J5BUW8_9ASTE</name>
<evidence type="ECO:0000313" key="2">
    <source>
        <dbReference type="EMBL" id="KAA8546913.1"/>
    </source>
</evidence>
<reference evidence="2 3" key="1">
    <citation type="submission" date="2019-09" db="EMBL/GenBank/DDBJ databases">
        <title>A chromosome-level genome assembly of the Chinese tupelo Nyssa sinensis.</title>
        <authorList>
            <person name="Yang X."/>
            <person name="Kang M."/>
            <person name="Yang Y."/>
            <person name="Xiong H."/>
            <person name="Wang M."/>
            <person name="Zhang Z."/>
            <person name="Wang Z."/>
            <person name="Wu H."/>
            <person name="Ma T."/>
            <person name="Liu J."/>
            <person name="Xi Z."/>
        </authorList>
    </citation>
    <scope>NUCLEOTIDE SEQUENCE [LARGE SCALE GENOMIC DNA]</scope>
    <source>
        <strain evidence="2">J267</strain>
        <tissue evidence="2">Leaf</tissue>
    </source>
</reference>
<dbReference type="EMBL" id="CM018032">
    <property type="protein sequence ID" value="KAA8546913.1"/>
    <property type="molecule type" value="Genomic_DNA"/>
</dbReference>
<feature type="compositionally biased region" description="Basic and acidic residues" evidence="1">
    <location>
        <begin position="15"/>
        <end position="27"/>
    </location>
</feature>
<dbReference type="Proteomes" id="UP000325577">
    <property type="component" value="Linkage Group LG1"/>
</dbReference>
<evidence type="ECO:0000313" key="3">
    <source>
        <dbReference type="Proteomes" id="UP000325577"/>
    </source>
</evidence>
<dbReference type="OrthoDB" id="2272416at2759"/>
<feature type="region of interest" description="Disordered" evidence="1">
    <location>
        <begin position="1"/>
        <end position="27"/>
    </location>
</feature>
<gene>
    <name evidence="2" type="ORF">F0562_003342</name>
</gene>
<evidence type="ECO:0000256" key="1">
    <source>
        <dbReference type="SAM" id="MobiDB-lite"/>
    </source>
</evidence>
<keyword evidence="3" id="KW-1185">Reference proteome</keyword>
<accession>A0A5J5BUW8</accession>
<dbReference type="AlphaFoldDB" id="A0A5J5BUW8"/>
<proteinExistence type="predicted"/>
<sequence length="128" mass="14943">MGGGRFVRTGRGRGRKEDTRVRSKGEENDRIVRARDMAEHVQRVYESREKRKLQCLLLHLLRPPAPVPPPRAETRAMIVMRKFQWLRSPTFVGYPDLMVAENWLEQVTRTLNAIGVHEYDLRISCAIF</sequence>
<protein>
    <submittedName>
        <fullName evidence="2">Uncharacterized protein</fullName>
    </submittedName>
</protein>